<dbReference type="InterPro" id="IPR047187">
    <property type="entry name" value="SF1_C_Upf1"/>
</dbReference>
<dbReference type="Gene3D" id="3.40.50.300">
    <property type="entry name" value="P-loop containing nucleotide triphosphate hydrolases"/>
    <property type="match status" value="3"/>
</dbReference>
<reference evidence="8" key="1">
    <citation type="submission" date="2018-09" db="EMBL/GenBank/DDBJ databases">
        <authorList>
            <person name="Parvin R."/>
            <person name="Begum J.A."/>
            <person name="Chowdhury E.H."/>
            <person name="Islam M.R."/>
            <person name="Harder T."/>
        </authorList>
    </citation>
    <scope>NUCLEOTIDE SEQUENCE</scope>
</reference>
<evidence type="ECO:0000256" key="4">
    <source>
        <dbReference type="ARBA" id="ARBA00022806"/>
    </source>
</evidence>
<dbReference type="InterPro" id="IPR014001">
    <property type="entry name" value="Helicase_ATP-bd"/>
</dbReference>
<keyword evidence="3" id="KW-0378">Hydrolase</keyword>
<evidence type="ECO:0000256" key="6">
    <source>
        <dbReference type="ARBA" id="ARBA00048432"/>
    </source>
</evidence>
<dbReference type="SMART" id="SM00487">
    <property type="entry name" value="DEXDc"/>
    <property type="match status" value="1"/>
</dbReference>
<keyword evidence="2" id="KW-0547">Nucleotide-binding</keyword>
<dbReference type="Pfam" id="PF13086">
    <property type="entry name" value="AAA_11"/>
    <property type="match status" value="2"/>
</dbReference>
<dbReference type="InterPro" id="IPR041677">
    <property type="entry name" value="DNA2/NAM7_AAA_11"/>
</dbReference>
<dbReference type="AlphaFoldDB" id="A0A3B0RFC9"/>
<evidence type="ECO:0000256" key="5">
    <source>
        <dbReference type="ARBA" id="ARBA00022840"/>
    </source>
</evidence>
<sequence>MANHKINIEEWVEKQLKLIESEHQHEIEKSRDLNENNTIYELEKGGHAVCGLEIHTYNDYDGCKNIRLELPKDKREEINLKKCRFIRGCIGISIDDQTEVKALGYVSEIGSYWIEINCTINLLRRLPDARINIMKFISNVPFNRISFTLRKMNEQAQHIHLIRLLMGHSQLENPYYYLPRYEKRFRNINMNDGTRHIDWFDENLNDPQKEAVRFALYQRDLAIIHGPPGTGKTTALVELILQFITRNFRVLVCAPSNIAVDNVFLQLLESYKENFIQKYHPRYRHNFVRIGHPARVYQRIHRYLINSCDSDGQKNAEIAFKIRNANVLMTTLTSSFIYDGPLKCLLEKNEKFTFDIVIVDECAQADEPSTWIPLSFANKCILAGDHLQLPPVCSTKAEKEGLNISLLERLTKGLFADCQNKVMRMLTVQHRMNESIMRWPSDNFYNQKLVAADIVASHQLELENGDLLPVLRFIDTVNCDMTEIGSEYNVFKTSKGNIYEAKIVCIIIDEFIKNGLSASDIGVITPYRLQTILIDAACHKQFPKKIYDSLEINSVNEFQGREKNVIIYSMTRSNENYAIGFLSEERRLNVAITRARKHLTIIGDSGTVTMRSRYLNSFINFCFANAKMEKGSDYEQKIDEMNYLDPIFEKYQKAE</sequence>
<dbReference type="SUPFAM" id="SSF52540">
    <property type="entry name" value="P-loop containing nucleoside triphosphate hydrolases"/>
    <property type="match status" value="1"/>
</dbReference>
<name>A0A3B0RFC9_PSOOV</name>
<gene>
    <name evidence="8" type="primary">PSOVI286g02110</name>
</gene>
<dbReference type="CDD" id="cd18808">
    <property type="entry name" value="SF1_C_Upf1"/>
    <property type="match status" value="1"/>
</dbReference>
<keyword evidence="8" id="KW-0238">DNA-binding</keyword>
<comment type="similarity">
    <text evidence="1">Belongs to the DNA2/NAM7 helicase family.</text>
</comment>
<evidence type="ECO:0000256" key="1">
    <source>
        <dbReference type="ARBA" id="ARBA00007913"/>
    </source>
</evidence>
<dbReference type="GO" id="GO:0003677">
    <property type="term" value="F:DNA binding"/>
    <property type="evidence" value="ECO:0007669"/>
    <property type="project" value="UniProtKB-KW"/>
</dbReference>
<dbReference type="FunFam" id="3.40.50.300:FF:000326">
    <property type="entry name" value="P-loop containing nucleoside triphosphate hydrolase"/>
    <property type="match status" value="1"/>
</dbReference>
<organism evidence="8">
    <name type="scientific">Psoroptes ovis</name>
    <name type="common">Sheep scab mite</name>
    <dbReference type="NCBI Taxonomy" id="83912"/>
    <lineage>
        <taxon>Eukaryota</taxon>
        <taxon>Metazoa</taxon>
        <taxon>Ecdysozoa</taxon>
        <taxon>Arthropoda</taxon>
        <taxon>Chelicerata</taxon>
        <taxon>Arachnida</taxon>
        <taxon>Acari</taxon>
        <taxon>Acariformes</taxon>
        <taxon>Sarcoptiformes</taxon>
        <taxon>Astigmata</taxon>
        <taxon>Psoroptidia</taxon>
        <taxon>Sarcoptoidea</taxon>
        <taxon>Psoroptidae</taxon>
        <taxon>Psoroptes</taxon>
    </lineage>
</organism>
<dbReference type="PANTHER" id="PTHR43788:SF8">
    <property type="entry name" value="DNA-BINDING PROTEIN SMUBP-2"/>
    <property type="match status" value="1"/>
</dbReference>
<evidence type="ECO:0000256" key="3">
    <source>
        <dbReference type="ARBA" id="ARBA00022801"/>
    </source>
</evidence>
<evidence type="ECO:0000256" key="2">
    <source>
        <dbReference type="ARBA" id="ARBA00022741"/>
    </source>
</evidence>
<dbReference type="PANTHER" id="PTHR43788">
    <property type="entry name" value="DNA2/NAM7 HELICASE FAMILY MEMBER"/>
    <property type="match status" value="1"/>
</dbReference>
<protein>
    <submittedName>
        <fullName evidence="8">DNA-binding protein SMUBP-2-like isoform X4</fullName>
    </submittedName>
</protein>
<comment type="catalytic activity">
    <reaction evidence="6">
        <text>ATP + H2O = ADP + phosphate + H(+)</text>
        <dbReference type="Rhea" id="RHEA:13065"/>
        <dbReference type="ChEBI" id="CHEBI:15377"/>
        <dbReference type="ChEBI" id="CHEBI:15378"/>
        <dbReference type="ChEBI" id="CHEBI:30616"/>
        <dbReference type="ChEBI" id="CHEBI:43474"/>
        <dbReference type="ChEBI" id="CHEBI:456216"/>
        <dbReference type="EC" id="3.6.4.12"/>
    </reaction>
    <physiologicalReaction direction="left-to-right" evidence="6">
        <dbReference type="Rhea" id="RHEA:13066"/>
    </physiologicalReaction>
</comment>
<dbReference type="InterPro" id="IPR027417">
    <property type="entry name" value="P-loop_NTPase"/>
</dbReference>
<dbReference type="InterPro" id="IPR050534">
    <property type="entry name" value="Coronavir_polyprotein_1ab"/>
</dbReference>
<dbReference type="GO" id="GO:0043139">
    <property type="term" value="F:5'-3' DNA helicase activity"/>
    <property type="evidence" value="ECO:0007669"/>
    <property type="project" value="TreeGrafter"/>
</dbReference>
<accession>A0A3B0RFC9</accession>
<dbReference type="EMBL" id="LS999174">
    <property type="protein sequence ID" value="SZF06492.1"/>
    <property type="molecule type" value="mRNA"/>
</dbReference>
<keyword evidence="5" id="KW-0067">ATP-binding</keyword>
<feature type="domain" description="Helicase ATP-binding" evidence="7">
    <location>
        <begin position="200"/>
        <end position="405"/>
    </location>
</feature>
<dbReference type="GO" id="GO:0005694">
    <property type="term" value="C:chromosome"/>
    <property type="evidence" value="ECO:0007669"/>
    <property type="project" value="UniProtKB-ARBA"/>
</dbReference>
<evidence type="ECO:0000313" key="8">
    <source>
        <dbReference type="EMBL" id="SZF06492.1"/>
    </source>
</evidence>
<dbReference type="GO" id="GO:0005524">
    <property type="term" value="F:ATP binding"/>
    <property type="evidence" value="ECO:0007669"/>
    <property type="project" value="UniProtKB-KW"/>
</dbReference>
<dbReference type="GO" id="GO:0016787">
    <property type="term" value="F:hydrolase activity"/>
    <property type="evidence" value="ECO:0007669"/>
    <property type="project" value="UniProtKB-KW"/>
</dbReference>
<dbReference type="Pfam" id="PF13087">
    <property type="entry name" value="AAA_12"/>
    <property type="match status" value="1"/>
</dbReference>
<dbReference type="InterPro" id="IPR041679">
    <property type="entry name" value="DNA2/NAM7-like_C"/>
</dbReference>
<proteinExistence type="evidence at transcript level"/>
<keyword evidence="4" id="KW-0347">Helicase</keyword>
<evidence type="ECO:0000259" key="7">
    <source>
        <dbReference type="SMART" id="SM00487"/>
    </source>
</evidence>